<dbReference type="Proteomes" id="UP000295818">
    <property type="component" value="Unassembled WGS sequence"/>
</dbReference>
<feature type="region of interest" description="Disordered" evidence="1">
    <location>
        <begin position="59"/>
        <end position="95"/>
    </location>
</feature>
<reference evidence="2 3" key="1">
    <citation type="journal article" date="2015" name="Stand. Genomic Sci.">
        <title>Genomic Encyclopedia of Bacterial and Archaeal Type Strains, Phase III: the genomes of soil and plant-associated and newly described type strains.</title>
        <authorList>
            <person name="Whitman W.B."/>
            <person name="Woyke T."/>
            <person name="Klenk H.P."/>
            <person name="Zhou Y."/>
            <person name="Lilburn T.G."/>
            <person name="Beck B.J."/>
            <person name="De Vos P."/>
            <person name="Vandamme P."/>
            <person name="Eisen J.A."/>
            <person name="Garrity G."/>
            <person name="Hugenholtz P."/>
            <person name="Kyrpides N.C."/>
        </authorList>
    </citation>
    <scope>NUCLEOTIDE SEQUENCE [LARGE SCALE GENOMIC DNA]</scope>
    <source>
        <strain evidence="2 3">VKM Ac-2538</strain>
    </source>
</reference>
<comment type="caution">
    <text evidence="2">The sequence shown here is derived from an EMBL/GenBank/DDBJ whole genome shotgun (WGS) entry which is preliminary data.</text>
</comment>
<feature type="compositionally biased region" description="Low complexity" evidence="1">
    <location>
        <begin position="75"/>
        <end position="86"/>
    </location>
</feature>
<dbReference type="EMBL" id="SLWM01000016">
    <property type="protein sequence ID" value="TCO16794.1"/>
    <property type="molecule type" value="Genomic_DNA"/>
</dbReference>
<protein>
    <submittedName>
        <fullName evidence="2">Uncharacterized protein</fullName>
    </submittedName>
</protein>
<sequence>MSKHDLHARPIYHGEHDSIEASLSIGFAALAVNRLTEDRTGWSINKFVRTAHRYRTVEIRAGQQIPTAEDPSHPSPARSRAARSSPASPPPGSQH</sequence>
<name>A0ABY2BDA8_9ACTN</name>
<keyword evidence="3" id="KW-1185">Reference proteome</keyword>
<evidence type="ECO:0000313" key="3">
    <source>
        <dbReference type="Proteomes" id="UP000295818"/>
    </source>
</evidence>
<evidence type="ECO:0000256" key="1">
    <source>
        <dbReference type="SAM" id="MobiDB-lite"/>
    </source>
</evidence>
<gene>
    <name evidence="2" type="ORF">EV644_116168</name>
</gene>
<evidence type="ECO:0000313" key="2">
    <source>
        <dbReference type="EMBL" id="TCO16794.1"/>
    </source>
</evidence>
<accession>A0ABY2BDA8</accession>
<proteinExistence type="predicted"/>
<organism evidence="2 3">
    <name type="scientific">Kribbella orskensis</name>
    <dbReference type="NCBI Taxonomy" id="2512216"/>
    <lineage>
        <taxon>Bacteria</taxon>
        <taxon>Bacillati</taxon>
        <taxon>Actinomycetota</taxon>
        <taxon>Actinomycetes</taxon>
        <taxon>Propionibacteriales</taxon>
        <taxon>Kribbellaceae</taxon>
        <taxon>Kribbella</taxon>
    </lineage>
</organism>